<keyword evidence="2" id="KW-1185">Reference proteome</keyword>
<gene>
    <name evidence="1" type="primary">HID1</name>
    <name evidence="1" type="ORF">Bhyg_01844</name>
</gene>
<dbReference type="GO" id="GO:0000138">
    <property type="term" value="C:Golgi trans cisterna"/>
    <property type="evidence" value="ECO:0007669"/>
    <property type="project" value="TreeGrafter"/>
</dbReference>
<name>A0A9Q0NA75_9DIPT</name>
<dbReference type="EMBL" id="WJQU01000001">
    <property type="protein sequence ID" value="KAJ6646631.1"/>
    <property type="molecule type" value="Genomic_DNA"/>
</dbReference>
<dbReference type="InterPro" id="IPR026705">
    <property type="entry name" value="Hid-1/Ecm30"/>
</dbReference>
<dbReference type="PANTHER" id="PTHR21575:SF12">
    <property type="entry name" value="PROTEIN HID1"/>
    <property type="match status" value="1"/>
</dbReference>
<dbReference type="OrthoDB" id="432953at2759"/>
<reference evidence="1" key="1">
    <citation type="submission" date="2022-07" db="EMBL/GenBank/DDBJ databases">
        <authorList>
            <person name="Trinca V."/>
            <person name="Uliana J.V.C."/>
            <person name="Torres T.T."/>
            <person name="Ward R.J."/>
            <person name="Monesi N."/>
        </authorList>
    </citation>
    <scope>NUCLEOTIDE SEQUENCE</scope>
    <source>
        <strain evidence="1">HSMRA1968</strain>
        <tissue evidence="1">Whole embryos</tissue>
    </source>
</reference>
<organism evidence="1 2">
    <name type="scientific">Pseudolycoriella hygida</name>
    <dbReference type="NCBI Taxonomy" id="35572"/>
    <lineage>
        <taxon>Eukaryota</taxon>
        <taxon>Metazoa</taxon>
        <taxon>Ecdysozoa</taxon>
        <taxon>Arthropoda</taxon>
        <taxon>Hexapoda</taxon>
        <taxon>Insecta</taxon>
        <taxon>Pterygota</taxon>
        <taxon>Neoptera</taxon>
        <taxon>Endopterygota</taxon>
        <taxon>Diptera</taxon>
        <taxon>Nematocera</taxon>
        <taxon>Sciaroidea</taxon>
        <taxon>Sciaridae</taxon>
        <taxon>Pseudolycoriella</taxon>
    </lineage>
</organism>
<sequence>MGNTDTKLNFRKTIIQLGTKNQQIEANDEQFWEQFWTDHSTTIQDVFALIPASEIRTLRENNPANLATLCYKATERLVRCVDSSCRTQTEQQAGRALSL</sequence>
<dbReference type="Proteomes" id="UP001151699">
    <property type="component" value="Chromosome A"/>
</dbReference>
<dbReference type="AlphaFoldDB" id="A0A9Q0NA75"/>
<evidence type="ECO:0000313" key="1">
    <source>
        <dbReference type="EMBL" id="KAJ6646631.1"/>
    </source>
</evidence>
<evidence type="ECO:0000313" key="2">
    <source>
        <dbReference type="Proteomes" id="UP001151699"/>
    </source>
</evidence>
<comment type="caution">
    <text evidence="1">The sequence shown here is derived from an EMBL/GenBank/DDBJ whole genome shotgun (WGS) entry which is preliminary data.</text>
</comment>
<dbReference type="GO" id="GO:0016020">
    <property type="term" value="C:membrane"/>
    <property type="evidence" value="ECO:0007669"/>
    <property type="project" value="TreeGrafter"/>
</dbReference>
<dbReference type="GO" id="GO:0005797">
    <property type="term" value="C:Golgi medial cisterna"/>
    <property type="evidence" value="ECO:0007669"/>
    <property type="project" value="TreeGrafter"/>
</dbReference>
<dbReference type="PANTHER" id="PTHR21575">
    <property type="entry name" value="PROTEIN HID1"/>
    <property type="match status" value="1"/>
</dbReference>
<dbReference type="Pfam" id="PF12722">
    <property type="entry name" value="Hid1"/>
    <property type="match status" value="1"/>
</dbReference>
<accession>A0A9Q0NA75</accession>
<proteinExistence type="predicted"/>
<protein>
    <submittedName>
        <fullName evidence="1">Protein HID1</fullName>
    </submittedName>
</protein>